<proteinExistence type="predicted"/>
<feature type="region of interest" description="Disordered" evidence="1">
    <location>
        <begin position="597"/>
        <end position="635"/>
    </location>
</feature>
<keyword evidence="4" id="KW-1185">Reference proteome</keyword>
<dbReference type="Proteomes" id="UP001327957">
    <property type="component" value="Unassembled WGS sequence"/>
</dbReference>
<reference evidence="3 4" key="1">
    <citation type="submission" date="2023-04" db="EMBL/GenBank/DDBJ databases">
        <title>Colletotrichum tabacum stain YC1 causing leaf anthracnose on Nicotiana tabacum(L.) cv.</title>
        <authorList>
            <person name="Ji Z."/>
            <person name="Wang M."/>
            <person name="Zhang J."/>
            <person name="Wang N."/>
            <person name="Zhou Z."/>
        </authorList>
    </citation>
    <scope>NUCLEOTIDE SEQUENCE [LARGE SCALE GENOMIC DNA]</scope>
    <source>
        <strain evidence="3 4">YC1</strain>
    </source>
</reference>
<feature type="transmembrane region" description="Helical" evidence="2">
    <location>
        <begin position="768"/>
        <end position="794"/>
    </location>
</feature>
<name>A0AAV9SSW2_9PEZI</name>
<organism evidence="3 4">
    <name type="scientific">Colletotrichum tabaci</name>
    <dbReference type="NCBI Taxonomy" id="1209068"/>
    <lineage>
        <taxon>Eukaryota</taxon>
        <taxon>Fungi</taxon>
        <taxon>Dikarya</taxon>
        <taxon>Ascomycota</taxon>
        <taxon>Pezizomycotina</taxon>
        <taxon>Sordariomycetes</taxon>
        <taxon>Hypocreomycetidae</taxon>
        <taxon>Glomerellales</taxon>
        <taxon>Glomerellaceae</taxon>
        <taxon>Colletotrichum</taxon>
        <taxon>Colletotrichum destructivum species complex</taxon>
    </lineage>
</organism>
<feature type="transmembrane region" description="Helical" evidence="2">
    <location>
        <begin position="673"/>
        <end position="691"/>
    </location>
</feature>
<evidence type="ECO:0000313" key="4">
    <source>
        <dbReference type="Proteomes" id="UP001327957"/>
    </source>
</evidence>
<evidence type="ECO:0000256" key="2">
    <source>
        <dbReference type="SAM" id="Phobius"/>
    </source>
</evidence>
<keyword evidence="2" id="KW-0472">Membrane</keyword>
<sequence>MAILVRIRISLRHNKNAPQPQPLPLQTAYLCFVKDFEVGSYETVKVSEYLEQHGDDTDLEFVFVSYTRMQFRVATDEEINRHQYPDEATREANRTVARQDRQTLARWGIDAARRVGKRAFWLDFECVRNDDGVARSTSSSEDVYRICDIVRAAHSMIIAIGPSAADKVSALLKGRETPEYRREEVTPWLRQWGSRLWTLPELLLCPAEYRINLYVLGDPAEEPKAMAKRNFAERAWDDAEAVKELVDHFEGSAILTELRLIEAALSCFSRRQTDQFSQGDIAYATMGLFPNRHRPRVDKEDSGFQAFAKLSLANDSGAFLSRLVCLAPPQKDAPWHQTGDRWGVKLSDIYPSCNVSGVAGREAVMLDGVHGATIHWDRVDPEPLFGQDAKFVFAWLLLVQMVCLSAPMALLAMTYIVSLLSMAKLKAFLVIYFWTLPAVGLVALASPMVLIGSRRRLSQPKKSRLLGVEGIVDAGRISRYLWGFDHGDLTTVTPPSYSDVDDGVQTAMPRPPSSHRLGEHGFTLVDTSLLTVTHFYCSQPPVAMFVCGSEGGRQRTLLCSYDWRTQTYHRQSVLRVARRGLDQFHLVDGVRLSLAPHPDVDANSPNNTSNSEPSSLSGENLRDAQPGGDMQQSPCSRATCRTWKTEILFMAICFAGLTIFGGPVHGRGITASYIIYFIVGLLFAVVSLRYLPLNQATMYTFAASVVMAIINDALTEGHVSKHVVFAYAFVKGCLALTLIKLMLSWYPTDELPMRFLLWNVSRTSLLDTLGFLGVVSYIRACIFVLGMVVFYALLTTEFMDRVGGPEDVSWLDPHQRLYYSSRAAATGFPRVSTRIMWRDRQQLLIRLARPLLVFAVSLASSLGLGASYGNQSEPGAALVAILVGLVVYKFPSKCLNTMVVCSILSGVSTLLGAIHPESHALFPLPLLQQLNGVVPPLLWATVVLQASIWTEALGTVTISWIGVAETPKNSSKTRLVTIYTMVDATPTSSIDMTALRYALPDSTTANPAAKGPSSVPYEIFLQIIDALAQQVEEKVEPVLFWLTCYPAATNDILVMDQVDYAGLGNKAPQRQRWRLLRNVTRIDHKTRAKMLETRFRSIGMAFMETGSDFFRTGWICPARDMFLPFVGDRYKVPKLKKTFLWPSRSSRAVTQSIQRVRVFKTEFFRYSFGKDVEILLCLPNVKEISIDMGQIVIVRNTPKAKRHDHAADMPIDPMLFPELVMWEIQHGKEMKPIWEGAKARGVRILAHSGSGGANLDILELFHTKNGIRMRFLDPVCYCYDENNPVLLAQAASL</sequence>
<feature type="compositionally biased region" description="Low complexity" evidence="1">
    <location>
        <begin position="603"/>
        <end position="619"/>
    </location>
</feature>
<feature type="transmembrane region" description="Helical" evidence="2">
    <location>
        <begin position="726"/>
        <end position="748"/>
    </location>
</feature>
<dbReference type="EMBL" id="JASAOK010000054">
    <property type="protein sequence ID" value="KAK6206677.1"/>
    <property type="molecule type" value="Genomic_DNA"/>
</dbReference>
<feature type="transmembrane region" description="Helical" evidence="2">
    <location>
        <begin position="897"/>
        <end position="916"/>
    </location>
</feature>
<feature type="transmembrane region" description="Helical" evidence="2">
    <location>
        <begin position="392"/>
        <end position="417"/>
    </location>
</feature>
<keyword evidence="2" id="KW-0812">Transmembrane</keyword>
<comment type="caution">
    <text evidence="3">The sequence shown here is derived from an EMBL/GenBank/DDBJ whole genome shotgun (WGS) entry which is preliminary data.</text>
</comment>
<keyword evidence="2" id="KW-1133">Transmembrane helix</keyword>
<evidence type="ECO:0000256" key="1">
    <source>
        <dbReference type="SAM" id="MobiDB-lite"/>
    </source>
</evidence>
<evidence type="ECO:0000313" key="3">
    <source>
        <dbReference type="EMBL" id="KAK6206677.1"/>
    </source>
</evidence>
<feature type="transmembrane region" description="Helical" evidence="2">
    <location>
        <begin position="843"/>
        <end position="868"/>
    </location>
</feature>
<accession>A0AAV9SSW2</accession>
<feature type="transmembrane region" description="Helical" evidence="2">
    <location>
        <begin position="874"/>
        <end position="890"/>
    </location>
</feature>
<feature type="transmembrane region" description="Helical" evidence="2">
    <location>
        <begin position="429"/>
        <end position="451"/>
    </location>
</feature>
<protein>
    <submittedName>
        <fullName evidence="3">3-hydroxyisobutyrate dehydrogenase protein</fullName>
    </submittedName>
</protein>
<feature type="transmembrane region" description="Helical" evidence="2">
    <location>
        <begin position="647"/>
        <end position="666"/>
    </location>
</feature>
<gene>
    <name evidence="3" type="ORF">QIS74_13165</name>
</gene>